<dbReference type="PROSITE" id="PS51698">
    <property type="entry name" value="U_BOX"/>
    <property type="match status" value="1"/>
</dbReference>
<dbReference type="KEGG" id="tcz:108768343"/>
<dbReference type="GO" id="GO:0000209">
    <property type="term" value="P:protein polyubiquitination"/>
    <property type="evidence" value="ECO:0007669"/>
    <property type="project" value="TreeGrafter"/>
</dbReference>
<dbReference type="GO" id="GO:0008270">
    <property type="term" value="F:zinc ion binding"/>
    <property type="evidence" value="ECO:0007669"/>
    <property type="project" value="UniProtKB-KW"/>
</dbReference>
<keyword evidence="1" id="KW-0863">Zinc-finger</keyword>
<dbReference type="SUPFAM" id="SSF57850">
    <property type="entry name" value="RING/U-box"/>
    <property type="match status" value="1"/>
</dbReference>
<protein>
    <submittedName>
        <fullName evidence="4">RING finger protein 37</fullName>
    </submittedName>
</protein>
<gene>
    <name evidence="4" type="ORF">ALC57_16569</name>
</gene>
<keyword evidence="1" id="KW-0862">Zinc</keyword>
<dbReference type="GO" id="GO:0005634">
    <property type="term" value="C:nucleus"/>
    <property type="evidence" value="ECO:0007669"/>
    <property type="project" value="TreeGrafter"/>
</dbReference>
<dbReference type="OrthoDB" id="20295at2759"/>
<dbReference type="InterPro" id="IPR007527">
    <property type="entry name" value="Znf_SWIM"/>
</dbReference>
<dbReference type="Gene3D" id="3.30.40.10">
    <property type="entry name" value="Zinc/RING finger domain, C3HC4 (zinc finger)"/>
    <property type="match status" value="1"/>
</dbReference>
<dbReference type="CDD" id="cd16660">
    <property type="entry name" value="RING-Ubox_RNF37"/>
    <property type="match status" value="1"/>
</dbReference>
<evidence type="ECO:0000313" key="5">
    <source>
        <dbReference type="Proteomes" id="UP000078492"/>
    </source>
</evidence>
<feature type="domain" description="SWIM-type" evidence="2">
    <location>
        <begin position="433"/>
        <end position="472"/>
    </location>
</feature>
<organism evidence="4 5">
    <name type="scientific">Trachymyrmex cornetzi</name>
    <dbReference type="NCBI Taxonomy" id="471704"/>
    <lineage>
        <taxon>Eukaryota</taxon>
        <taxon>Metazoa</taxon>
        <taxon>Ecdysozoa</taxon>
        <taxon>Arthropoda</taxon>
        <taxon>Hexapoda</taxon>
        <taxon>Insecta</taxon>
        <taxon>Pterygota</taxon>
        <taxon>Neoptera</taxon>
        <taxon>Endopterygota</taxon>
        <taxon>Hymenoptera</taxon>
        <taxon>Apocrita</taxon>
        <taxon>Aculeata</taxon>
        <taxon>Formicoidea</taxon>
        <taxon>Formicidae</taxon>
        <taxon>Myrmicinae</taxon>
        <taxon>Trachymyrmex</taxon>
    </lineage>
</organism>
<evidence type="ECO:0000259" key="2">
    <source>
        <dbReference type="PROSITE" id="PS50966"/>
    </source>
</evidence>
<name>A0A151IVA7_9HYME</name>
<feature type="domain" description="U-box" evidence="3">
    <location>
        <begin position="224"/>
        <end position="304"/>
    </location>
</feature>
<dbReference type="InterPro" id="IPR013083">
    <property type="entry name" value="Znf_RING/FYVE/PHD"/>
</dbReference>
<accession>A0A151IVA7</accession>
<dbReference type="InterPro" id="IPR003613">
    <property type="entry name" value="Ubox_domain"/>
</dbReference>
<evidence type="ECO:0000259" key="3">
    <source>
        <dbReference type="PROSITE" id="PS51698"/>
    </source>
</evidence>
<dbReference type="InterPro" id="IPR039925">
    <property type="entry name" value="RNF37_RING-Ubox"/>
</dbReference>
<dbReference type="PANTHER" id="PTHR13492:SF2">
    <property type="entry name" value="RING FINGER PROTEIN 37"/>
    <property type="match status" value="1"/>
</dbReference>
<dbReference type="STRING" id="471704.A0A151IVA7"/>
<proteinExistence type="predicted"/>
<keyword evidence="1" id="KW-0479">Metal-binding</keyword>
<dbReference type="GO" id="GO:0031625">
    <property type="term" value="F:ubiquitin protein ligase binding"/>
    <property type="evidence" value="ECO:0007669"/>
    <property type="project" value="TreeGrafter"/>
</dbReference>
<dbReference type="PANTHER" id="PTHR13492">
    <property type="entry name" value="RING FINGER PROTEIN 37"/>
    <property type="match status" value="1"/>
</dbReference>
<reference evidence="4 5" key="1">
    <citation type="submission" date="2015-09" db="EMBL/GenBank/DDBJ databases">
        <title>Trachymyrmex cornetzi WGS genome.</title>
        <authorList>
            <person name="Nygaard S."/>
            <person name="Hu H."/>
            <person name="Boomsma J."/>
            <person name="Zhang G."/>
        </authorList>
    </citation>
    <scope>NUCLEOTIDE SEQUENCE [LARGE SCALE GENOMIC DNA]</scope>
    <source>
        <strain evidence="4">Tcor2-1</strain>
        <tissue evidence="4">Whole body</tissue>
    </source>
</reference>
<dbReference type="GO" id="GO:0034450">
    <property type="term" value="F:ubiquitin-ubiquitin ligase activity"/>
    <property type="evidence" value="ECO:0007669"/>
    <property type="project" value="TreeGrafter"/>
</dbReference>
<keyword evidence="5" id="KW-1185">Reference proteome</keyword>
<evidence type="ECO:0000256" key="1">
    <source>
        <dbReference type="PROSITE-ProRule" id="PRU00325"/>
    </source>
</evidence>
<dbReference type="PROSITE" id="PS50966">
    <property type="entry name" value="ZF_SWIM"/>
    <property type="match status" value="1"/>
</dbReference>
<dbReference type="InterPro" id="IPR039847">
    <property type="entry name" value="Ubox5"/>
</dbReference>
<dbReference type="EMBL" id="KQ980937">
    <property type="protein sequence ID" value="KYN11279.1"/>
    <property type="molecule type" value="Genomic_DNA"/>
</dbReference>
<dbReference type="Pfam" id="PF19318">
    <property type="entry name" value="DUF5918"/>
    <property type="match status" value="1"/>
</dbReference>
<dbReference type="AlphaFoldDB" id="A0A151IVA7"/>
<dbReference type="Pfam" id="PF04564">
    <property type="entry name" value="U-box"/>
    <property type="match status" value="1"/>
</dbReference>
<dbReference type="InterPro" id="IPR045696">
    <property type="entry name" value="Ubox5_N"/>
</dbReference>
<evidence type="ECO:0000313" key="4">
    <source>
        <dbReference type="EMBL" id="KYN11279.1"/>
    </source>
</evidence>
<dbReference type="Proteomes" id="UP000078492">
    <property type="component" value="Unassembled WGS sequence"/>
</dbReference>
<sequence>MLLNFCDPCLRPEIKSSAISTDGYEVTNLISDSYKGYLAYSCIKPPIHIDITFLCNISINHVLIWPSVGSQKSSGFQLSLRNTNDNDTPYTCMSSGRLSPHDVGLLFYSSDIDSTGIPTPPNFLRCCIKASKGPVTTKYAHVLRITIYKTENSVPALGKVQVWGTVSPRCGKDVIASVHVLWAEQRTSSMLPVTGLKASVNVVNTTSADTREIHNRLKNDATIDIPESFLDPITWEIMTQPIILPCGQIIDQTTLEKHGENEAIWGRPLSDPFTGLRFNDDRRPVMASALKSRIDKFLMDNSNRNEIKNMPRVLGRNPTSTIAGDRRIIEVPKCVLNRNLKRTAEDIKSNTYKQTTNNNSQPIKKYCHKLPIAVMPKRSTASAIIKPRQFTNVSTFSKLTHYSNFQNHKDDELANDNFLDSNLKTLLSNMKHFTTPEKVELHEISNKCECCNNSIFYRLPCKHVVCRKILLSTENNQCKSCGFFYKSCEIERIYDNILNR</sequence>
<dbReference type="SMART" id="SM00504">
    <property type="entry name" value="Ubox"/>
    <property type="match status" value="1"/>
</dbReference>